<evidence type="ECO:0000256" key="9">
    <source>
        <dbReference type="ARBA" id="ARBA00023136"/>
    </source>
</evidence>
<evidence type="ECO:0000256" key="6">
    <source>
        <dbReference type="ARBA" id="ARBA00022692"/>
    </source>
</evidence>
<name>A0A7W6PPU2_9HYPH</name>
<evidence type="ECO:0000256" key="4">
    <source>
        <dbReference type="ARBA" id="ARBA00022448"/>
    </source>
</evidence>
<reference evidence="17 18" key="1">
    <citation type="submission" date="2020-08" db="EMBL/GenBank/DDBJ databases">
        <title>Genomic Encyclopedia of Type Strains, Phase IV (KMG-IV): sequencing the most valuable type-strain genomes for metagenomic binning, comparative biology and taxonomic classification.</title>
        <authorList>
            <person name="Goeker M."/>
        </authorList>
    </citation>
    <scope>NUCLEOTIDE SEQUENCE [LARGE SCALE GENOMIC DNA]</scope>
    <source>
        <strain evidence="17 18">DSM 29514</strain>
    </source>
</reference>
<dbReference type="InterPro" id="IPR038221">
    <property type="entry name" value="YidC_periplasmic_sf"/>
</dbReference>
<dbReference type="InterPro" id="IPR028053">
    <property type="entry name" value="Membr_insert_YidC_N"/>
</dbReference>
<dbReference type="NCBIfam" id="TIGR03592">
    <property type="entry name" value="yidC_oxa1_cterm"/>
    <property type="match status" value="1"/>
</dbReference>
<keyword evidence="8 13" id="KW-1133">Transmembrane helix</keyword>
<proteinExistence type="inferred from homology"/>
<dbReference type="PANTHER" id="PTHR12428">
    <property type="entry name" value="OXA1"/>
    <property type="match status" value="1"/>
</dbReference>
<comment type="function">
    <text evidence="13">Required for the insertion and/or proper folding and/or complex formation of integral membrane proteins into the membrane. Involved in integration of membrane proteins that insert both dependently and independently of the Sec translocase complex, as well as at least some lipoproteins. Aids folding of multispanning membrane proteins.</text>
</comment>
<comment type="subunit">
    <text evidence="13">Interacts with the Sec translocase complex via SecD. Specifically interacts with transmembrane segments of nascent integral membrane proteins during membrane integration.</text>
</comment>
<keyword evidence="4 13" id="KW-0813">Transport</keyword>
<evidence type="ECO:0000256" key="8">
    <source>
        <dbReference type="ARBA" id="ARBA00022989"/>
    </source>
</evidence>
<dbReference type="HAMAP" id="MF_01810">
    <property type="entry name" value="YidC_type1"/>
    <property type="match status" value="1"/>
</dbReference>
<evidence type="ECO:0000256" key="1">
    <source>
        <dbReference type="ARBA" id="ARBA00004429"/>
    </source>
</evidence>
<dbReference type="GO" id="GO:0032977">
    <property type="term" value="F:membrane insertase activity"/>
    <property type="evidence" value="ECO:0007669"/>
    <property type="project" value="InterPro"/>
</dbReference>
<dbReference type="GO" id="GO:0015031">
    <property type="term" value="P:protein transport"/>
    <property type="evidence" value="ECO:0007669"/>
    <property type="project" value="UniProtKB-KW"/>
</dbReference>
<keyword evidence="10 13" id="KW-0143">Chaperone</keyword>
<comment type="caution">
    <text evidence="17">The sequence shown here is derived from an EMBL/GenBank/DDBJ whole genome shotgun (WGS) entry which is preliminary data.</text>
</comment>
<feature type="region of interest" description="Disordered" evidence="14">
    <location>
        <begin position="43"/>
        <end position="71"/>
    </location>
</feature>
<evidence type="ECO:0000313" key="18">
    <source>
        <dbReference type="Proteomes" id="UP000519897"/>
    </source>
</evidence>
<dbReference type="InterPro" id="IPR019998">
    <property type="entry name" value="Membr_insert_YidC"/>
</dbReference>
<dbReference type="PRINTS" id="PR00701">
    <property type="entry name" value="60KDINNERMP"/>
</dbReference>
<dbReference type="Pfam" id="PF14849">
    <property type="entry name" value="YidC_periplas"/>
    <property type="match status" value="1"/>
</dbReference>
<keyword evidence="6 13" id="KW-0812">Transmembrane</keyword>
<dbReference type="EMBL" id="JACIEC010000001">
    <property type="protein sequence ID" value="MBB4143425.1"/>
    <property type="molecule type" value="Genomic_DNA"/>
</dbReference>
<feature type="domain" description="Membrane insertase YidC N-terminal" evidence="16">
    <location>
        <begin position="88"/>
        <end position="368"/>
    </location>
</feature>
<protein>
    <recommendedName>
        <fullName evidence="3 13">Membrane protein insertase YidC</fullName>
    </recommendedName>
    <alternativeName>
        <fullName evidence="12 13">Foldase YidC</fullName>
    </alternativeName>
    <alternativeName>
        <fullName evidence="11 13">Membrane integrase YidC</fullName>
    </alternativeName>
    <alternativeName>
        <fullName evidence="13">Membrane protein YidC</fullName>
    </alternativeName>
</protein>
<dbReference type="Pfam" id="PF02096">
    <property type="entry name" value="60KD_IMP"/>
    <property type="match status" value="1"/>
</dbReference>
<feature type="domain" description="Membrane insertase YidC/Oxa/ALB C-terminal" evidence="15">
    <location>
        <begin position="379"/>
        <end position="576"/>
    </location>
</feature>
<feature type="transmembrane region" description="Helical" evidence="13">
    <location>
        <begin position="502"/>
        <end position="523"/>
    </location>
</feature>
<dbReference type="Proteomes" id="UP000519897">
    <property type="component" value="Unassembled WGS sequence"/>
</dbReference>
<evidence type="ECO:0000256" key="3">
    <source>
        <dbReference type="ARBA" id="ARBA00015325"/>
    </source>
</evidence>
<evidence type="ECO:0000256" key="2">
    <source>
        <dbReference type="ARBA" id="ARBA00010527"/>
    </source>
</evidence>
<accession>A0A7W6PPU2</accession>
<evidence type="ECO:0000256" key="14">
    <source>
        <dbReference type="SAM" id="MobiDB-lite"/>
    </source>
</evidence>
<dbReference type="GO" id="GO:0051205">
    <property type="term" value="P:protein insertion into membrane"/>
    <property type="evidence" value="ECO:0007669"/>
    <property type="project" value="TreeGrafter"/>
</dbReference>
<comment type="similarity">
    <text evidence="2 13">Belongs to the OXA1/ALB3/YidC family. Type 1 subfamily.</text>
</comment>
<dbReference type="GO" id="GO:0005886">
    <property type="term" value="C:plasma membrane"/>
    <property type="evidence" value="ECO:0007669"/>
    <property type="project" value="UniProtKB-SubCell"/>
</dbReference>
<feature type="transmembrane region" description="Helical" evidence="13">
    <location>
        <begin position="6"/>
        <end position="25"/>
    </location>
</feature>
<evidence type="ECO:0000259" key="16">
    <source>
        <dbReference type="Pfam" id="PF14849"/>
    </source>
</evidence>
<evidence type="ECO:0000256" key="12">
    <source>
        <dbReference type="ARBA" id="ARBA00033342"/>
    </source>
</evidence>
<dbReference type="CDD" id="cd20070">
    <property type="entry name" value="5TM_YidC_Alb3"/>
    <property type="match status" value="1"/>
</dbReference>
<feature type="transmembrane region" description="Helical" evidence="13">
    <location>
        <begin position="535"/>
        <end position="562"/>
    </location>
</feature>
<keyword evidence="9 13" id="KW-0472">Membrane</keyword>
<dbReference type="NCBIfam" id="NF002353">
    <property type="entry name" value="PRK01318.1-4"/>
    <property type="match status" value="1"/>
</dbReference>
<dbReference type="AlphaFoldDB" id="A0A7W6PPU2"/>
<evidence type="ECO:0000256" key="13">
    <source>
        <dbReference type="HAMAP-Rule" id="MF_01810"/>
    </source>
</evidence>
<dbReference type="RefSeq" id="WP_062555228.1">
    <property type="nucleotide sequence ID" value="NZ_CP049250.1"/>
</dbReference>
<dbReference type="InterPro" id="IPR047196">
    <property type="entry name" value="YidC_ALB_C"/>
</dbReference>
<evidence type="ECO:0000256" key="7">
    <source>
        <dbReference type="ARBA" id="ARBA00022927"/>
    </source>
</evidence>
<organism evidence="17 18">
    <name type="scientific">Rhizobium rhizoryzae</name>
    <dbReference type="NCBI Taxonomy" id="451876"/>
    <lineage>
        <taxon>Bacteria</taxon>
        <taxon>Pseudomonadati</taxon>
        <taxon>Pseudomonadota</taxon>
        <taxon>Alphaproteobacteria</taxon>
        <taxon>Hyphomicrobiales</taxon>
        <taxon>Rhizobiaceae</taxon>
        <taxon>Rhizobium/Agrobacterium group</taxon>
        <taxon>Rhizobium</taxon>
    </lineage>
</organism>
<dbReference type="NCBIfam" id="TIGR03593">
    <property type="entry name" value="yidC_nterm"/>
    <property type="match status" value="1"/>
</dbReference>
<dbReference type="CDD" id="cd19961">
    <property type="entry name" value="EcYidC-like_peri"/>
    <property type="match status" value="1"/>
</dbReference>
<gene>
    <name evidence="13" type="primary">yidC</name>
    <name evidence="17" type="ORF">GGQ72_001924</name>
</gene>
<feature type="transmembrane region" description="Helical" evidence="13">
    <location>
        <begin position="371"/>
        <end position="395"/>
    </location>
</feature>
<evidence type="ECO:0000256" key="11">
    <source>
        <dbReference type="ARBA" id="ARBA00033245"/>
    </source>
</evidence>
<dbReference type="Gene3D" id="2.70.98.90">
    <property type="match status" value="1"/>
</dbReference>
<dbReference type="InterPro" id="IPR001708">
    <property type="entry name" value="YidC/ALB3/OXA1/COX18"/>
</dbReference>
<sequence>MEKNRNYFIAIALSVVIVLAWQFLYMNPRLEAQRRAEEARLASQGQSQIIQPESPGAQSGVQPNGTLPASAQAQAQVTREESLAKSARVVIDTPALSGSINLTGARFDDLSLREYHETVDPKSPTIVLFSPADTKDGYFTELGYIGSQETGTVPGPSTVWTAPAGAKLTVQTPVTLTFTNDKGLVFNRTVAIDEHYMLTVTDKIENPTGAPVNLSTYGRVTRYNKPNHPSVYVIHEGFLGVIGSEAGLSEHSYSNVEKEATVNPKATGGWLGITDKYWAATLIPPQTLAYESQFRYLADGQTRYQADFKSDSFTVQPGQPTEIKNLVFAGAKEVPLVDGYEASYSIPKFDLLIDWGWFYFITKPMFKLMDFFFRFFGNFGVAILCTTIVVKALFFPLASKQYASMAAMKRVQPKMEELKAKHGDDRMAMQQAMMQLYKEEKINPIAGCWPVLLQIPVFFALYKVIYVTIEMRHAPFFGWIQDLSAPDPTSLFNLFGLLPYDVPHALMIGIWPIIMGVTMFLQMRMNPTPPDPTQAMIFTWMPLVFTFMLASFPAGLVIYWAWNNTLSITQQALIMKRHGAKIELFGNLKSMFQRKPAGTK</sequence>
<evidence type="ECO:0000256" key="10">
    <source>
        <dbReference type="ARBA" id="ARBA00023186"/>
    </source>
</evidence>
<dbReference type="PRINTS" id="PR01900">
    <property type="entry name" value="YIDCPROTEIN"/>
</dbReference>
<dbReference type="InterPro" id="IPR028055">
    <property type="entry name" value="YidC/Oxa/ALB_C"/>
</dbReference>
<keyword evidence="18" id="KW-1185">Reference proteome</keyword>
<evidence type="ECO:0000256" key="5">
    <source>
        <dbReference type="ARBA" id="ARBA00022475"/>
    </source>
</evidence>
<comment type="subcellular location">
    <subcellularLocation>
        <location evidence="1">Cell inner membrane</location>
        <topology evidence="1">Multi-pass membrane protein</topology>
    </subcellularLocation>
    <subcellularLocation>
        <location evidence="13">Cell membrane</location>
        <topology evidence="13">Multi-pass membrane protein</topology>
    </subcellularLocation>
</comment>
<evidence type="ECO:0000313" key="17">
    <source>
        <dbReference type="EMBL" id="MBB4143425.1"/>
    </source>
</evidence>
<keyword evidence="7 13" id="KW-0653">Protein transport</keyword>
<evidence type="ECO:0000259" key="15">
    <source>
        <dbReference type="Pfam" id="PF02096"/>
    </source>
</evidence>
<dbReference type="PANTHER" id="PTHR12428:SF65">
    <property type="entry name" value="CYTOCHROME C OXIDASE ASSEMBLY PROTEIN COX18, MITOCHONDRIAL"/>
    <property type="match status" value="1"/>
</dbReference>
<keyword evidence="5 13" id="KW-1003">Cell membrane</keyword>